<keyword evidence="2" id="KW-1185">Reference proteome</keyword>
<reference evidence="1 2" key="1">
    <citation type="submission" date="2014-02" db="EMBL/GenBank/DDBJ databases">
        <title>The genome sequence of Colletotrichum nymphaeae SA-01.</title>
        <authorList>
            <person name="Baroncelli R."/>
            <person name="Thon M.R."/>
        </authorList>
    </citation>
    <scope>NUCLEOTIDE SEQUENCE [LARGE SCALE GENOMIC DNA]</scope>
    <source>
        <strain evidence="1 2">SA-01</strain>
    </source>
</reference>
<proteinExistence type="predicted"/>
<dbReference type="Proteomes" id="UP000070054">
    <property type="component" value="Unassembled WGS sequence"/>
</dbReference>
<protein>
    <submittedName>
        <fullName evidence="1">Uncharacterized protein</fullName>
    </submittedName>
</protein>
<dbReference type="OrthoDB" id="19657at2759"/>
<accession>A0A135TEL6</accession>
<organism evidence="1 2">
    <name type="scientific">Colletotrichum nymphaeae SA-01</name>
    <dbReference type="NCBI Taxonomy" id="1460502"/>
    <lineage>
        <taxon>Eukaryota</taxon>
        <taxon>Fungi</taxon>
        <taxon>Dikarya</taxon>
        <taxon>Ascomycota</taxon>
        <taxon>Pezizomycotina</taxon>
        <taxon>Sordariomycetes</taxon>
        <taxon>Hypocreomycetidae</taxon>
        <taxon>Glomerellales</taxon>
        <taxon>Glomerellaceae</taxon>
        <taxon>Colletotrichum</taxon>
        <taxon>Colletotrichum acutatum species complex</taxon>
    </lineage>
</organism>
<evidence type="ECO:0000313" key="2">
    <source>
        <dbReference type="Proteomes" id="UP000070054"/>
    </source>
</evidence>
<gene>
    <name evidence="1" type="ORF">CNYM01_11943</name>
</gene>
<evidence type="ECO:0000313" key="1">
    <source>
        <dbReference type="EMBL" id="KXH46623.1"/>
    </source>
</evidence>
<sequence>MFLNFSPMRAIGTLASGEAQSLRSRHLEVWESEDLITFSAQHHVLVSPDNSGNTCAPEAYYDEELQTYVVYWASSIYNSTANLKRDPLQYQRMV</sequence>
<comment type="caution">
    <text evidence="1">The sequence shown here is derived from an EMBL/GenBank/DDBJ whole genome shotgun (WGS) entry which is preliminary data.</text>
</comment>
<dbReference type="AlphaFoldDB" id="A0A135TEL6"/>
<dbReference type="SUPFAM" id="SSF75005">
    <property type="entry name" value="Arabinanase/levansucrase/invertase"/>
    <property type="match status" value="1"/>
</dbReference>
<dbReference type="EMBL" id="JEMN01001142">
    <property type="protein sequence ID" value="KXH46623.1"/>
    <property type="molecule type" value="Genomic_DNA"/>
</dbReference>
<dbReference type="Gene3D" id="2.115.10.20">
    <property type="entry name" value="Glycosyl hydrolase domain, family 43"/>
    <property type="match status" value="1"/>
</dbReference>
<name>A0A135TEL6_9PEZI</name>
<dbReference type="InterPro" id="IPR023296">
    <property type="entry name" value="Glyco_hydro_beta-prop_sf"/>
</dbReference>